<dbReference type="GeneID" id="94846204"/>
<dbReference type="AlphaFoldDB" id="A0A1J4JF57"/>
<organism evidence="3 4">
    <name type="scientific">Tritrichomonas foetus</name>
    <dbReference type="NCBI Taxonomy" id="1144522"/>
    <lineage>
        <taxon>Eukaryota</taxon>
        <taxon>Metamonada</taxon>
        <taxon>Parabasalia</taxon>
        <taxon>Tritrichomonadida</taxon>
        <taxon>Tritrichomonadidae</taxon>
        <taxon>Tritrichomonas</taxon>
    </lineage>
</organism>
<dbReference type="VEuPathDB" id="TrichDB:TRFO_37556"/>
<feature type="coiled-coil region" evidence="1">
    <location>
        <begin position="400"/>
        <end position="434"/>
    </location>
</feature>
<feature type="compositionally biased region" description="Low complexity" evidence="2">
    <location>
        <begin position="62"/>
        <end position="71"/>
    </location>
</feature>
<dbReference type="Proteomes" id="UP000179807">
    <property type="component" value="Unassembled WGS sequence"/>
</dbReference>
<evidence type="ECO:0000313" key="4">
    <source>
        <dbReference type="Proteomes" id="UP000179807"/>
    </source>
</evidence>
<feature type="coiled-coil region" evidence="1">
    <location>
        <begin position="124"/>
        <end position="356"/>
    </location>
</feature>
<proteinExistence type="predicted"/>
<gene>
    <name evidence="3" type="ORF">TRFO_37556</name>
</gene>
<dbReference type="OrthoDB" id="10660905at2759"/>
<feature type="region of interest" description="Disordered" evidence="2">
    <location>
        <begin position="31"/>
        <end position="71"/>
    </location>
</feature>
<keyword evidence="1" id="KW-0175">Coiled coil</keyword>
<dbReference type="RefSeq" id="XP_068349420.1">
    <property type="nucleotide sequence ID" value="XM_068511500.1"/>
</dbReference>
<accession>A0A1J4JF57</accession>
<protein>
    <submittedName>
        <fullName evidence="3">Uncharacterized protein</fullName>
    </submittedName>
</protein>
<reference evidence="3" key="1">
    <citation type="submission" date="2016-10" db="EMBL/GenBank/DDBJ databases">
        <authorList>
            <person name="Benchimol M."/>
            <person name="Almeida L.G."/>
            <person name="Vasconcelos A.T."/>
            <person name="Perreira-Neves A."/>
            <person name="Rosa I.A."/>
            <person name="Tasca T."/>
            <person name="Bogo M.R."/>
            <person name="de Souza W."/>
        </authorList>
    </citation>
    <scope>NUCLEOTIDE SEQUENCE [LARGE SCALE GENOMIC DNA]</scope>
    <source>
        <strain evidence="3">K</strain>
    </source>
</reference>
<name>A0A1J4JF57_9EUKA</name>
<dbReference type="EMBL" id="MLAK01001186">
    <property type="protein sequence ID" value="OHS96283.1"/>
    <property type="molecule type" value="Genomic_DNA"/>
</dbReference>
<comment type="caution">
    <text evidence="3">The sequence shown here is derived from an EMBL/GenBank/DDBJ whole genome shotgun (WGS) entry which is preliminary data.</text>
</comment>
<evidence type="ECO:0000256" key="2">
    <source>
        <dbReference type="SAM" id="MobiDB-lite"/>
    </source>
</evidence>
<evidence type="ECO:0000313" key="3">
    <source>
        <dbReference type="EMBL" id="OHS96283.1"/>
    </source>
</evidence>
<sequence length="602" mass="70424">MSIWKRLQSYVVDFEKSIDADFAQRNQTIIQEQQEKAELSLPQVDNSDNDKPEQEQKPSQPENNAENENVNVNDEAKAEELKAKIHEIEIELENQNKIFEERQKLKEEIGPNVDSLFLEFETRFNKINNQIQELNKIEDKFQAEINEYTKNTNDLQNAQTDYSTIQKELTNAQEIYQRIINDSKLLIDEDQQLTISIDRTNDQIKACKKKINDLKNEKIMIDKKIRDLSTQIDQEKEESLKFSTENSQAENNLQVVKEEQSKFLETVNQYRNKIADLKEKIKNADIENERALIEKRKMKVENMKNLTNSLIEKMENERIQISTQIKQFTNEQIQQEEKDETEIRDMRNMISDAEIEGRTLNQRFLDTKTSVPKLVEPIEMQIDSLKSIFSANESVEKTVLERLSGRLAEIEAKKESVENSTNSMRLELDKLNQEKSLLNMDSSFSTSQELSKSIEAVSNDIESIKSSNYDLSSQMHSIQAEIALTKSKLRQISGRSRNLESQYLSDIRNLEYQLEQFRKQEENASSPSLFAQWKKLAKKCGDMDNELELKHGVIQKKREIEIVFNQTLEIVAERQESLDIVKRTINREKDFFKQRVAELIDQ</sequence>
<dbReference type="Gene3D" id="1.10.287.1490">
    <property type="match status" value="1"/>
</dbReference>
<keyword evidence="4" id="KW-1185">Reference proteome</keyword>
<evidence type="ECO:0000256" key="1">
    <source>
        <dbReference type="SAM" id="Coils"/>
    </source>
</evidence>